<keyword evidence="4" id="KW-1185">Reference proteome</keyword>
<dbReference type="EMBL" id="CP097636">
    <property type="protein sequence ID" value="URI11061.1"/>
    <property type="molecule type" value="Genomic_DNA"/>
</dbReference>
<feature type="transmembrane region" description="Helical" evidence="2">
    <location>
        <begin position="29"/>
        <end position="53"/>
    </location>
</feature>
<evidence type="ECO:0000313" key="3">
    <source>
        <dbReference type="EMBL" id="URI11061.1"/>
    </source>
</evidence>
<dbReference type="RefSeq" id="WP_250199259.1">
    <property type="nucleotide sequence ID" value="NZ_CP097636.1"/>
</dbReference>
<evidence type="ECO:0000256" key="1">
    <source>
        <dbReference type="SAM" id="MobiDB-lite"/>
    </source>
</evidence>
<keyword evidence="2" id="KW-0812">Transmembrane</keyword>
<reference evidence="3" key="1">
    <citation type="submission" date="2022-05" db="EMBL/GenBank/DDBJ databases">
        <title>An RpoN-dependent PEP-CTERM gene is involved in floc formation of an Aquincola tertiaricarbonis strain.</title>
        <authorList>
            <person name="Qiu D."/>
            <person name="Xia M."/>
        </authorList>
    </citation>
    <scope>NUCLEOTIDE SEQUENCE</scope>
    <source>
        <strain evidence="3">RN12</strain>
    </source>
</reference>
<dbReference type="Proteomes" id="UP001056201">
    <property type="component" value="Chromosome 2"/>
</dbReference>
<accession>A0ABY4SJ90</accession>
<keyword evidence="2" id="KW-1133">Transmembrane helix</keyword>
<proteinExistence type="predicted"/>
<protein>
    <submittedName>
        <fullName evidence="3">Uncharacterized protein</fullName>
    </submittedName>
</protein>
<evidence type="ECO:0000313" key="4">
    <source>
        <dbReference type="Proteomes" id="UP001056201"/>
    </source>
</evidence>
<organism evidence="3 4">
    <name type="scientific">Aquincola tertiaricarbonis</name>
    <dbReference type="NCBI Taxonomy" id="391953"/>
    <lineage>
        <taxon>Bacteria</taxon>
        <taxon>Pseudomonadati</taxon>
        <taxon>Pseudomonadota</taxon>
        <taxon>Betaproteobacteria</taxon>
        <taxon>Burkholderiales</taxon>
        <taxon>Sphaerotilaceae</taxon>
        <taxon>Aquincola</taxon>
    </lineage>
</organism>
<gene>
    <name evidence="3" type="ORF">MW290_19010</name>
</gene>
<evidence type="ECO:0000256" key="2">
    <source>
        <dbReference type="SAM" id="Phobius"/>
    </source>
</evidence>
<keyword evidence="2" id="KW-0472">Membrane</keyword>
<sequence length="98" mass="10281">MGLREPGSLEELAGLAEAWLDRLSGGSKLLQVVMLLVLSPVLVAVATIVVLLLNLVMAGEVLAGLCTKAWRGLRPKRGEGNQAGLPEPSLQRDDAPNG</sequence>
<feature type="region of interest" description="Disordered" evidence="1">
    <location>
        <begin position="74"/>
        <end position="98"/>
    </location>
</feature>
<name>A0ABY4SJ90_AQUTE</name>